<evidence type="ECO:0000256" key="1">
    <source>
        <dbReference type="SAM" id="MobiDB-lite"/>
    </source>
</evidence>
<dbReference type="GO" id="GO:0032039">
    <property type="term" value="C:integrator complex"/>
    <property type="evidence" value="ECO:0007669"/>
    <property type="project" value="InterPro"/>
</dbReference>
<proteinExistence type="predicted"/>
<keyword evidence="2" id="KW-0496">Mitochondrion</keyword>
<dbReference type="PANTHER" id="PTHR21224">
    <property type="entry name" value="INTEGRATOR COMPLEX SUBUNIT 1"/>
    <property type="match status" value="1"/>
</dbReference>
<dbReference type="EMBL" id="OVEO01000003">
    <property type="protein sequence ID" value="SPQ94977.1"/>
    <property type="molecule type" value="Genomic_DNA"/>
</dbReference>
<dbReference type="InterPro" id="IPR038902">
    <property type="entry name" value="INTS1"/>
</dbReference>
<feature type="region of interest" description="Disordered" evidence="1">
    <location>
        <begin position="1"/>
        <end position="48"/>
    </location>
</feature>
<geneLocation type="mitochondrion" evidence="2"/>
<evidence type="ECO:0000313" key="2">
    <source>
        <dbReference type="EMBL" id="SPQ94977.1"/>
    </source>
</evidence>
<gene>
    <name evidence="2" type="ORF">PLBR_LOCUS2192</name>
</gene>
<evidence type="ECO:0000313" key="3">
    <source>
        <dbReference type="Proteomes" id="UP000290189"/>
    </source>
</evidence>
<protein>
    <submittedName>
        <fullName evidence="2">Uncharacterized protein</fullName>
    </submittedName>
</protein>
<dbReference type="AlphaFoldDB" id="A0A3P3Y467"/>
<dbReference type="Proteomes" id="UP000290189">
    <property type="component" value="Unassembled WGS sequence"/>
</dbReference>
<feature type="compositionally biased region" description="Pro residues" evidence="1">
    <location>
        <begin position="29"/>
        <end position="39"/>
    </location>
</feature>
<accession>A0A3P3Y467</accession>
<dbReference type="GO" id="GO:0034474">
    <property type="term" value="P:U2 snRNA 3'-end processing"/>
    <property type="evidence" value="ECO:0007669"/>
    <property type="project" value="InterPro"/>
</dbReference>
<sequence>MSFKRSTEADILPPRVKRQRPVSAELPKAVPPPPRPPVQPSNVAPAAQHTSCLQRLPSSRAVLSGEEFVNRARQAKDASTASNVITEMLSGLRHEWDASPRLDLYIAIALLARTSPQSFQNPSTVVQLLQLLLDPQRTGLLRLGTALLLQLFPTLPFQVYQFYIETLLAEDDAKTWVDADSCSQLVVELNKVVSPPTPEIAPQHRRTDSDYEEEEMLEESGSVAKEQGGSQSIQHEVGLYLARRLTNILDRSSVLLLKRTVGLRHCRENALRMLESLSSFPNETNAAHEPIVELLQSLCDWCKSLADMTLFARILSLRIPVPGLSSMLSTGKWWQAALHFLVFQSEISPGSHPHTFSAVFKAISKSQHELSKVVLQFLEQDGRLRSKLGVLLVSNSIINWVDDTIPGPSHAAEYELLAATWVNGRVIKDLISSSQADASNVALSTLLIVLAMESPNDRDMTSAIPLALGLLEQILSMALISRRITALDAMLVMQCLARRSLRCGSSLEPSNPSLTRTIPEAIMQLCLAGEVTGEVALVSGDVYWNAVILLVLLSALYPPTIGKLAYQRLRSVRRLIDAVLTDKWDGLLIVEPASSPRSDFVRLRCDNIDADVRPPHWALSTVQQYCASYDLSEKIVHGDAQYVLAQAISKLQSPAELCGWFVRKCLTSDDRVSAVPALILARILLHMGVSAPPSIKASIAQACQDSDAIPKTFLSELSHDDSQRREAARTALDIAYPPHRFGFLREACARRDDGQAIRLAVAVETDVVALTHYLGFLIETFGAGDNGPDDLVSLIHEHVLRRYHVGCAVSNDVSGSQMIHRAFQAAFDSRKSRQAPMAPLLDATVQLLSYGGVSGPLLSDALSVLEEASSQGSFPSEAHVDLLLDGLSAPELQRLVLPAASMQQLQRYALSFGRDDDLLDLCQRRMRDIETQTSNSVAAMVEEPMEQIWEPAFPAAGTNNNETAREPARPIDSSASSVPSLSLARVEEAPRHVDLPAFGQTGVTFNRVPAEGIPTPEDCPPEHDLIRMWFEGGDKWDILISLVRRLGRAR</sequence>
<feature type="region of interest" description="Disordered" evidence="1">
    <location>
        <begin position="196"/>
        <end position="216"/>
    </location>
</feature>
<dbReference type="PANTHER" id="PTHR21224:SF1">
    <property type="entry name" value="INTEGRATOR COMPLEX SUBUNIT 1"/>
    <property type="match status" value="1"/>
</dbReference>
<organism evidence="2 3">
    <name type="scientific">Plasmodiophora brassicae</name>
    <name type="common">Clubroot disease agent</name>
    <dbReference type="NCBI Taxonomy" id="37360"/>
    <lineage>
        <taxon>Eukaryota</taxon>
        <taxon>Sar</taxon>
        <taxon>Rhizaria</taxon>
        <taxon>Endomyxa</taxon>
        <taxon>Phytomyxea</taxon>
        <taxon>Plasmodiophorida</taxon>
        <taxon>Plasmodiophoridae</taxon>
        <taxon>Plasmodiophora</taxon>
    </lineage>
</organism>
<reference evidence="2 3" key="1">
    <citation type="submission" date="2018-03" db="EMBL/GenBank/DDBJ databases">
        <authorList>
            <person name="Fogelqvist J."/>
        </authorList>
    </citation>
    <scope>NUCLEOTIDE SEQUENCE [LARGE SCALE GENOMIC DNA]</scope>
</reference>
<name>A0A3P3Y467_PLABS</name>